<dbReference type="Gene3D" id="3.30.70.100">
    <property type="match status" value="1"/>
</dbReference>
<evidence type="ECO:0000313" key="3">
    <source>
        <dbReference type="Proteomes" id="UP001302978"/>
    </source>
</evidence>
<dbReference type="AlphaFoldDB" id="A0AA96UY59"/>
<accession>A0AA96UY59</accession>
<keyword evidence="2" id="KW-0560">Oxidoreductase</keyword>
<keyword evidence="3" id="KW-1185">Reference proteome</keyword>
<dbReference type="GeneID" id="85194475"/>
<reference evidence="2 3" key="1">
    <citation type="submission" date="2023-07" db="EMBL/GenBank/DDBJ databases">
        <title>Closed genoem sequence of Methanomicrococcus sp. Hf6.</title>
        <authorList>
            <person name="Poehlein A."/>
            <person name="Protasov E."/>
            <person name="Platt K."/>
            <person name="Reeh H."/>
            <person name="Daniel R."/>
            <person name="Brune A."/>
        </authorList>
    </citation>
    <scope>NUCLEOTIDE SEQUENCE [LARGE SCALE GENOMIC DNA]</scope>
    <source>
        <strain evidence="2 3">Hf6</strain>
    </source>
</reference>
<dbReference type="Pfam" id="PF03992">
    <property type="entry name" value="ABM"/>
    <property type="match status" value="1"/>
</dbReference>
<dbReference type="GO" id="GO:0004497">
    <property type="term" value="F:monooxygenase activity"/>
    <property type="evidence" value="ECO:0007669"/>
    <property type="project" value="UniProtKB-KW"/>
</dbReference>
<dbReference type="InterPro" id="IPR050744">
    <property type="entry name" value="AI-2_Isomerase_LsrG"/>
</dbReference>
<dbReference type="KEGG" id="mehf:MmiHf6_00540"/>
<dbReference type="PANTHER" id="PTHR33336:SF3">
    <property type="entry name" value="ABM DOMAIN-CONTAINING PROTEIN"/>
    <property type="match status" value="1"/>
</dbReference>
<feature type="domain" description="ABM" evidence="1">
    <location>
        <begin position="2"/>
        <end position="90"/>
    </location>
</feature>
<dbReference type="SUPFAM" id="SSF54909">
    <property type="entry name" value="Dimeric alpha+beta barrel"/>
    <property type="match status" value="1"/>
</dbReference>
<sequence>MLIVNAVIKIKPGTEKEFLEKVQPLITASRKDEGCLSYALFKSTEEENSFMMIEQWENPEMLEKHSQQPHYLKFGEDAGPLMAAELSIQAYPVAD</sequence>
<organism evidence="2 3">
    <name type="scientific">Methanimicrococcus hongohii</name>
    <dbReference type="NCBI Taxonomy" id="3028295"/>
    <lineage>
        <taxon>Archaea</taxon>
        <taxon>Methanobacteriati</taxon>
        <taxon>Methanobacteriota</taxon>
        <taxon>Stenosarchaea group</taxon>
        <taxon>Methanomicrobia</taxon>
        <taxon>Methanosarcinales</taxon>
        <taxon>Methanosarcinaceae</taxon>
        <taxon>Methanimicrococcus</taxon>
    </lineage>
</organism>
<gene>
    <name evidence="2" type="primary">ycnE</name>
    <name evidence="2" type="ORF">MmiHf6_00540</name>
</gene>
<dbReference type="EMBL" id="CP131059">
    <property type="protein sequence ID" value="WNY22769.1"/>
    <property type="molecule type" value="Genomic_DNA"/>
</dbReference>
<name>A0AA96UY59_9EURY</name>
<protein>
    <submittedName>
        <fullName evidence="2">Monooxygenase YcnE</fullName>
        <ecNumber evidence="2">1.-.-.-</ecNumber>
    </submittedName>
</protein>
<dbReference type="PROSITE" id="PS51725">
    <property type="entry name" value="ABM"/>
    <property type="match status" value="1"/>
</dbReference>
<dbReference type="Proteomes" id="UP001302978">
    <property type="component" value="Chromosome"/>
</dbReference>
<dbReference type="EC" id="1.-.-.-" evidence="2"/>
<evidence type="ECO:0000259" key="1">
    <source>
        <dbReference type="PROSITE" id="PS51725"/>
    </source>
</evidence>
<keyword evidence="2" id="KW-0503">Monooxygenase</keyword>
<dbReference type="RefSeq" id="WP_316557727.1">
    <property type="nucleotide sequence ID" value="NZ_CP131059.1"/>
</dbReference>
<dbReference type="InterPro" id="IPR007138">
    <property type="entry name" value="ABM_dom"/>
</dbReference>
<dbReference type="InterPro" id="IPR011008">
    <property type="entry name" value="Dimeric_a/b-barrel"/>
</dbReference>
<proteinExistence type="predicted"/>
<dbReference type="PANTHER" id="PTHR33336">
    <property type="entry name" value="QUINOL MONOOXYGENASE YGIN-RELATED"/>
    <property type="match status" value="1"/>
</dbReference>
<evidence type="ECO:0000313" key="2">
    <source>
        <dbReference type="EMBL" id="WNY22769.1"/>
    </source>
</evidence>